<gene>
    <name evidence="3" type="ORF">HZA61_04595</name>
</gene>
<sequence length="131" mass="13485">MSQTPDAPDHARREFLKLAGAAALAAALPPASQAFAQGAPAPAKKPAATTTPAPAATAPEAPAPPSQAAPAPPSQDALALAAVLRRRVKAQLTDAQWESIARDFDFDLSLGKRLRAIPFANADEPDVTFKA</sequence>
<comment type="caution">
    <text evidence="3">The sequence shown here is derived from an EMBL/GenBank/DDBJ whole genome shotgun (WGS) entry which is preliminary data.</text>
</comment>
<dbReference type="EMBL" id="JACRIW010000033">
    <property type="protein sequence ID" value="MBI5168750.1"/>
    <property type="molecule type" value="Genomic_DNA"/>
</dbReference>
<dbReference type="InterPro" id="IPR019546">
    <property type="entry name" value="TAT_signal_bac_arc"/>
</dbReference>
<feature type="signal peptide" evidence="2">
    <location>
        <begin position="1"/>
        <end position="36"/>
    </location>
</feature>
<evidence type="ECO:0000313" key="3">
    <source>
        <dbReference type="EMBL" id="MBI5168750.1"/>
    </source>
</evidence>
<evidence type="ECO:0000313" key="4">
    <source>
        <dbReference type="Proteomes" id="UP000696931"/>
    </source>
</evidence>
<organism evidence="3 4">
    <name type="scientific">Eiseniibacteriota bacterium</name>
    <dbReference type="NCBI Taxonomy" id="2212470"/>
    <lineage>
        <taxon>Bacteria</taxon>
        <taxon>Candidatus Eiseniibacteriota</taxon>
    </lineage>
</organism>
<protein>
    <submittedName>
        <fullName evidence="3">Twin-arginine translocation signal domain-containing protein</fullName>
    </submittedName>
</protein>
<evidence type="ECO:0000256" key="2">
    <source>
        <dbReference type="SAM" id="SignalP"/>
    </source>
</evidence>
<name>A0A933SBP0_UNCEI</name>
<dbReference type="InterPro" id="IPR006311">
    <property type="entry name" value="TAT_signal"/>
</dbReference>
<accession>A0A933SBP0</accession>
<dbReference type="AlphaFoldDB" id="A0A933SBP0"/>
<dbReference type="NCBIfam" id="TIGR01409">
    <property type="entry name" value="TAT_signal_seq"/>
    <property type="match status" value="1"/>
</dbReference>
<dbReference type="PROSITE" id="PS51318">
    <property type="entry name" value="TAT"/>
    <property type="match status" value="1"/>
</dbReference>
<feature type="compositionally biased region" description="Pro residues" evidence="1">
    <location>
        <begin position="61"/>
        <end position="73"/>
    </location>
</feature>
<reference evidence="3" key="1">
    <citation type="submission" date="2020-07" db="EMBL/GenBank/DDBJ databases">
        <title>Huge and variable diversity of episymbiotic CPR bacteria and DPANN archaea in groundwater ecosystems.</title>
        <authorList>
            <person name="He C.Y."/>
            <person name="Keren R."/>
            <person name="Whittaker M."/>
            <person name="Farag I.F."/>
            <person name="Doudna J."/>
            <person name="Cate J.H.D."/>
            <person name="Banfield J.F."/>
        </authorList>
    </citation>
    <scope>NUCLEOTIDE SEQUENCE</scope>
    <source>
        <strain evidence="3">NC_groundwater_1813_Pr3_B-0.1um_71_17</strain>
    </source>
</reference>
<feature type="chain" id="PRO_5037527520" evidence="2">
    <location>
        <begin position="37"/>
        <end position="131"/>
    </location>
</feature>
<dbReference type="Proteomes" id="UP000696931">
    <property type="component" value="Unassembled WGS sequence"/>
</dbReference>
<feature type="region of interest" description="Disordered" evidence="1">
    <location>
        <begin position="35"/>
        <end position="75"/>
    </location>
</feature>
<feature type="compositionally biased region" description="Low complexity" evidence="1">
    <location>
        <begin position="35"/>
        <end position="60"/>
    </location>
</feature>
<evidence type="ECO:0000256" key="1">
    <source>
        <dbReference type="SAM" id="MobiDB-lite"/>
    </source>
</evidence>
<keyword evidence="2" id="KW-0732">Signal</keyword>
<proteinExistence type="predicted"/>